<dbReference type="Proteomes" id="UP000018087">
    <property type="component" value="Unassembled WGS sequence"/>
</dbReference>
<accession>U7PHG7</accession>
<dbReference type="eggNOG" id="ENOG502SFC0">
    <property type="taxonomic scope" value="Eukaryota"/>
</dbReference>
<evidence type="ECO:0000313" key="2">
    <source>
        <dbReference type="EMBL" id="ERS94957.1"/>
    </source>
</evidence>
<dbReference type="HOGENOM" id="CLU_125116_0_0_1"/>
<dbReference type="OrthoDB" id="5278907at2759"/>
<dbReference type="AlphaFoldDB" id="U7PHG7"/>
<dbReference type="EMBL" id="KI440857">
    <property type="protein sequence ID" value="ERS94957.1"/>
    <property type="molecule type" value="Genomic_DNA"/>
</dbReference>
<reference evidence="3" key="1">
    <citation type="journal article" date="2014" name="Genome Announc.">
        <title>Genome sequence of the pathogenic fungus Sporothrix schenckii (ATCC 58251).</title>
        <authorList>
            <person name="Cuomo C.A."/>
            <person name="Rodriguez-Del Valle N."/>
            <person name="Perez-Sanchez L."/>
            <person name="Abouelleil A."/>
            <person name="Goldberg J."/>
            <person name="Young S."/>
            <person name="Zeng Q."/>
            <person name="Birren B.W."/>
        </authorList>
    </citation>
    <scope>NUCLEOTIDE SEQUENCE [LARGE SCALE GENOMIC DNA]</scope>
    <source>
        <strain evidence="3">ATCC 58251 / de Perez 2211183</strain>
    </source>
</reference>
<keyword evidence="1" id="KW-1133">Transmembrane helix</keyword>
<evidence type="ECO:0000313" key="3">
    <source>
        <dbReference type="Proteomes" id="UP000018087"/>
    </source>
</evidence>
<organism evidence="2 3">
    <name type="scientific">Sporothrix schenckii (strain ATCC 58251 / de Perez 2211183)</name>
    <name type="common">Rose-picker's disease fungus</name>
    <dbReference type="NCBI Taxonomy" id="1391915"/>
    <lineage>
        <taxon>Eukaryota</taxon>
        <taxon>Fungi</taxon>
        <taxon>Dikarya</taxon>
        <taxon>Ascomycota</taxon>
        <taxon>Pezizomycotina</taxon>
        <taxon>Sordariomycetes</taxon>
        <taxon>Sordariomycetidae</taxon>
        <taxon>Ophiostomatales</taxon>
        <taxon>Ophiostomataceae</taxon>
        <taxon>Sporothrix</taxon>
    </lineage>
</organism>
<evidence type="ECO:0000256" key="1">
    <source>
        <dbReference type="SAM" id="Phobius"/>
    </source>
</evidence>
<feature type="transmembrane region" description="Helical" evidence="1">
    <location>
        <begin position="119"/>
        <end position="139"/>
    </location>
</feature>
<sequence>MSAALQQAIVRAGPQSGRLAARSTLCPALRPAQLRPTARTVRTVPTALALRRASTYRNPNDSSLDDDDVRPPLAQQKYKNKKVWPPDFTRLSPQEQLRFEKRFKRRVALASARPRWVKFIKLAQLFSVTFVVIYCVLFMEWEYGPQPFAGVREWFWNTLGLMKGGGQNSAVRKADESARGNAAAGK</sequence>
<proteinExistence type="predicted"/>
<keyword evidence="1" id="KW-0812">Transmembrane</keyword>
<keyword evidence="3" id="KW-1185">Reference proteome</keyword>
<name>U7PHG7_SPOS1</name>
<protein>
    <submittedName>
        <fullName evidence="2">Uncharacterized protein</fullName>
    </submittedName>
</protein>
<gene>
    <name evidence="2" type="ORF">HMPREF1624_08669</name>
</gene>
<keyword evidence="1" id="KW-0472">Membrane</keyword>
<dbReference type="STRING" id="1391915.U7PHG7"/>